<dbReference type="Gene3D" id="3.40.50.150">
    <property type="entry name" value="Vaccinia Virus protein VP39"/>
    <property type="match status" value="1"/>
</dbReference>
<accession>A0ABQ5ZWX1</accession>
<dbReference type="Pfam" id="PF13489">
    <property type="entry name" value="Methyltransf_23"/>
    <property type="match status" value="1"/>
</dbReference>
<reference evidence="2" key="1">
    <citation type="journal article" date="2019" name="Int. J. Syst. Evol. Microbiol.">
        <title>The Global Catalogue of Microorganisms (GCM) 10K type strain sequencing project: providing services to taxonomists for standard genome sequencing and annotation.</title>
        <authorList>
            <consortium name="The Broad Institute Genomics Platform"/>
            <consortium name="The Broad Institute Genome Sequencing Center for Infectious Disease"/>
            <person name="Wu L."/>
            <person name="Ma J."/>
        </authorList>
    </citation>
    <scope>NUCLEOTIDE SEQUENCE [LARGE SCALE GENOMIC DNA]</scope>
    <source>
        <strain evidence="2">NBRC 100033</strain>
    </source>
</reference>
<dbReference type="RefSeq" id="WP_027849904.1">
    <property type="nucleotide sequence ID" value="NZ_BSOR01000016.1"/>
</dbReference>
<gene>
    <name evidence="1" type="ORF">GCM10007878_10030</name>
</gene>
<dbReference type="PANTHER" id="PTHR43861:SF1">
    <property type="entry name" value="TRANS-ACONITATE 2-METHYLTRANSFERASE"/>
    <property type="match status" value="1"/>
</dbReference>
<name>A0ABQ5ZWX1_9GAMM</name>
<keyword evidence="1" id="KW-0808">Transferase</keyword>
<dbReference type="EMBL" id="BSOR01000016">
    <property type="protein sequence ID" value="GLR63568.1"/>
    <property type="molecule type" value="Genomic_DNA"/>
</dbReference>
<dbReference type="Proteomes" id="UP001156682">
    <property type="component" value="Unassembled WGS sequence"/>
</dbReference>
<dbReference type="GO" id="GO:0008168">
    <property type="term" value="F:methyltransferase activity"/>
    <property type="evidence" value="ECO:0007669"/>
    <property type="project" value="UniProtKB-KW"/>
</dbReference>
<organism evidence="1 2">
    <name type="scientific">Marinospirillum insulare</name>
    <dbReference type="NCBI Taxonomy" id="217169"/>
    <lineage>
        <taxon>Bacteria</taxon>
        <taxon>Pseudomonadati</taxon>
        <taxon>Pseudomonadota</taxon>
        <taxon>Gammaproteobacteria</taxon>
        <taxon>Oceanospirillales</taxon>
        <taxon>Oceanospirillaceae</taxon>
        <taxon>Marinospirillum</taxon>
    </lineage>
</organism>
<evidence type="ECO:0000313" key="1">
    <source>
        <dbReference type="EMBL" id="GLR63568.1"/>
    </source>
</evidence>
<dbReference type="InterPro" id="IPR029063">
    <property type="entry name" value="SAM-dependent_MTases_sf"/>
</dbReference>
<dbReference type="SUPFAM" id="SSF53335">
    <property type="entry name" value="S-adenosyl-L-methionine-dependent methyltransferases"/>
    <property type="match status" value="1"/>
</dbReference>
<proteinExistence type="predicted"/>
<sequence>MTVNYYNQQAAAYYSATVDVDMQPVYQRFLPYLPEGGHILDAGCGSGRDAKKFMDLGFKVTAFDASKELVNLAKQHSGLAVKHSTFIDFSTPTPVNGIWACASLLHLPLSELAATLNHLAKFLVEGGAFYCSFKYGQNEVSRDGRHFTNLDETQLEQLIKNLPLKLAEHWISGDLRPGREQETWLNAVLIKENQ</sequence>
<dbReference type="CDD" id="cd02440">
    <property type="entry name" value="AdoMet_MTases"/>
    <property type="match status" value="1"/>
</dbReference>
<keyword evidence="1" id="KW-0489">Methyltransferase</keyword>
<protein>
    <submittedName>
        <fullName evidence="1">SAM-dependent methyltransferase</fullName>
    </submittedName>
</protein>
<dbReference type="PANTHER" id="PTHR43861">
    <property type="entry name" value="TRANS-ACONITATE 2-METHYLTRANSFERASE-RELATED"/>
    <property type="match status" value="1"/>
</dbReference>
<keyword evidence="2" id="KW-1185">Reference proteome</keyword>
<comment type="caution">
    <text evidence="1">The sequence shown here is derived from an EMBL/GenBank/DDBJ whole genome shotgun (WGS) entry which is preliminary data.</text>
</comment>
<dbReference type="GO" id="GO:0032259">
    <property type="term" value="P:methylation"/>
    <property type="evidence" value="ECO:0007669"/>
    <property type="project" value="UniProtKB-KW"/>
</dbReference>
<evidence type="ECO:0000313" key="2">
    <source>
        <dbReference type="Proteomes" id="UP001156682"/>
    </source>
</evidence>